<dbReference type="Gene3D" id="3.40.50.280">
    <property type="entry name" value="Cobalamin-binding domain"/>
    <property type="match status" value="1"/>
</dbReference>
<dbReference type="SUPFAM" id="SSF102114">
    <property type="entry name" value="Radical SAM enzymes"/>
    <property type="match status" value="1"/>
</dbReference>
<dbReference type="SFLD" id="SFLDS00029">
    <property type="entry name" value="Radical_SAM"/>
    <property type="match status" value="1"/>
</dbReference>
<evidence type="ECO:0000256" key="2">
    <source>
        <dbReference type="ARBA" id="ARBA00022691"/>
    </source>
</evidence>
<dbReference type="InterPro" id="IPR051198">
    <property type="entry name" value="BchE-like"/>
</dbReference>
<keyword evidence="3" id="KW-0479">Metal-binding</keyword>
<sequence>MKIALVRPNYKTHLVTPPLGLGYLSSYLQSKGWKTKIIDGLNFNLNNDQIVEQCQECGVVGITCLTDFYLEVIDLSRKLKKNNKIVVLGNVHPSVLPKETLQESGADYVIVGEGEITFNELLESLSQNRSPEGINGLFFVGQQQFQRRESLQNLDSLPFPDWKQMDPRDYQKAPHGALIKNFPVAPVITTRGCPYACKFCASPAFWGQRLRLRSPENVIAEIEYLIDNFGVKEIHFEDDNLTLYREHIVKICNLILEKKLKISWATPNGIRADRVDEELLKLMKKSGCYYVVFGIESGNQEILNNINKRETLSDIETAVNLAHKLGIMTQGFFILGLPGETKQTIQNSISFAKKIPLDRAQFLLLDLLPGSALWQEHKNEYTTDYSKDSYHEPTWVPETISSTVLKQWQPKAFQSFFFRPRPLFSLIKFFRFSQLKFVFKRLRDFRIVGD</sequence>
<dbReference type="SFLD" id="SFLDG01123">
    <property type="entry name" value="methyltransferase_(Class_B)"/>
    <property type="match status" value="1"/>
</dbReference>
<dbReference type="PROSITE" id="PS51332">
    <property type="entry name" value="B12_BINDING"/>
    <property type="match status" value="1"/>
</dbReference>
<dbReference type="GO" id="GO:0005829">
    <property type="term" value="C:cytosol"/>
    <property type="evidence" value="ECO:0007669"/>
    <property type="project" value="TreeGrafter"/>
</dbReference>
<dbReference type="GO" id="GO:0031419">
    <property type="term" value="F:cobalamin binding"/>
    <property type="evidence" value="ECO:0007669"/>
    <property type="project" value="InterPro"/>
</dbReference>
<dbReference type="InterPro" id="IPR007197">
    <property type="entry name" value="rSAM"/>
</dbReference>
<dbReference type="SMART" id="SM00729">
    <property type="entry name" value="Elp3"/>
    <property type="match status" value="1"/>
</dbReference>
<evidence type="ECO:0000259" key="6">
    <source>
        <dbReference type="PROSITE" id="PS51332"/>
    </source>
</evidence>
<name>A0A0G1CFM1_9BACT</name>
<accession>A0A0G1CFM1</accession>
<evidence type="ECO:0000256" key="5">
    <source>
        <dbReference type="ARBA" id="ARBA00023014"/>
    </source>
</evidence>
<dbReference type="InterPro" id="IPR023404">
    <property type="entry name" value="rSAM_horseshoe"/>
</dbReference>
<dbReference type="Pfam" id="PF02310">
    <property type="entry name" value="B12-binding"/>
    <property type="match status" value="1"/>
</dbReference>
<dbReference type="Pfam" id="PF04055">
    <property type="entry name" value="Radical_SAM"/>
    <property type="match status" value="1"/>
</dbReference>
<dbReference type="SFLD" id="SFLDG01082">
    <property type="entry name" value="B12-binding_domain_containing"/>
    <property type="match status" value="1"/>
</dbReference>
<dbReference type="InterPro" id="IPR058240">
    <property type="entry name" value="rSAM_sf"/>
</dbReference>
<comment type="caution">
    <text evidence="8">The sequence shown here is derived from an EMBL/GenBank/DDBJ whole genome shotgun (WGS) entry which is preliminary data.</text>
</comment>
<dbReference type="PROSITE" id="PS51918">
    <property type="entry name" value="RADICAL_SAM"/>
    <property type="match status" value="1"/>
</dbReference>
<dbReference type="GO" id="GO:0051539">
    <property type="term" value="F:4 iron, 4 sulfur cluster binding"/>
    <property type="evidence" value="ECO:0007669"/>
    <property type="project" value="UniProtKB-KW"/>
</dbReference>
<dbReference type="Gene3D" id="3.80.30.20">
    <property type="entry name" value="tm_1862 like domain"/>
    <property type="match status" value="1"/>
</dbReference>
<keyword evidence="4" id="KW-0408">Iron</keyword>
<evidence type="ECO:0000256" key="3">
    <source>
        <dbReference type="ARBA" id="ARBA00022723"/>
    </source>
</evidence>
<evidence type="ECO:0000259" key="7">
    <source>
        <dbReference type="PROSITE" id="PS51918"/>
    </source>
</evidence>
<keyword evidence="2" id="KW-0949">S-adenosyl-L-methionine</keyword>
<gene>
    <name evidence="8" type="ORF">UV20_C0001G0011</name>
</gene>
<dbReference type="PANTHER" id="PTHR43409">
    <property type="entry name" value="ANAEROBIC MAGNESIUM-PROTOPORPHYRIN IX MONOMETHYL ESTER CYCLASE-RELATED"/>
    <property type="match status" value="1"/>
</dbReference>
<proteinExistence type="predicted"/>
<evidence type="ECO:0000256" key="4">
    <source>
        <dbReference type="ARBA" id="ARBA00023004"/>
    </source>
</evidence>
<evidence type="ECO:0000313" key="9">
    <source>
        <dbReference type="Proteomes" id="UP000034837"/>
    </source>
</evidence>
<dbReference type="GO" id="GO:0003824">
    <property type="term" value="F:catalytic activity"/>
    <property type="evidence" value="ECO:0007669"/>
    <property type="project" value="InterPro"/>
</dbReference>
<dbReference type="InterPro" id="IPR034466">
    <property type="entry name" value="Methyltransferase_Class_B"/>
</dbReference>
<evidence type="ECO:0000256" key="1">
    <source>
        <dbReference type="ARBA" id="ARBA00001966"/>
    </source>
</evidence>
<evidence type="ECO:0000313" key="8">
    <source>
        <dbReference type="EMBL" id="KKS57371.1"/>
    </source>
</evidence>
<feature type="domain" description="Radical SAM core" evidence="7">
    <location>
        <begin position="179"/>
        <end position="403"/>
    </location>
</feature>
<dbReference type="InterPro" id="IPR006638">
    <property type="entry name" value="Elp3/MiaA/NifB-like_rSAM"/>
</dbReference>
<dbReference type="Proteomes" id="UP000034837">
    <property type="component" value="Unassembled WGS sequence"/>
</dbReference>
<feature type="domain" description="B12-binding" evidence="6">
    <location>
        <begin position="1"/>
        <end position="132"/>
    </location>
</feature>
<dbReference type="PATRIC" id="fig|1619039.3.peg.12"/>
<dbReference type="PANTHER" id="PTHR43409:SF16">
    <property type="entry name" value="SLR0320 PROTEIN"/>
    <property type="match status" value="1"/>
</dbReference>
<comment type="cofactor">
    <cofactor evidence="1">
        <name>[4Fe-4S] cluster</name>
        <dbReference type="ChEBI" id="CHEBI:49883"/>
    </cofactor>
</comment>
<dbReference type="CDD" id="cd01335">
    <property type="entry name" value="Radical_SAM"/>
    <property type="match status" value="1"/>
</dbReference>
<dbReference type="AlphaFoldDB" id="A0A0G1CFM1"/>
<protein>
    <submittedName>
        <fullName evidence="8">Radical SAM domain protein</fullName>
    </submittedName>
</protein>
<keyword evidence="5" id="KW-0411">Iron-sulfur</keyword>
<dbReference type="GO" id="GO:0046872">
    <property type="term" value="F:metal ion binding"/>
    <property type="evidence" value="ECO:0007669"/>
    <property type="project" value="UniProtKB-KW"/>
</dbReference>
<dbReference type="EMBL" id="LCDO01000001">
    <property type="protein sequence ID" value="KKS57371.1"/>
    <property type="molecule type" value="Genomic_DNA"/>
</dbReference>
<dbReference type="InterPro" id="IPR006158">
    <property type="entry name" value="Cobalamin-bd"/>
</dbReference>
<dbReference type="CDD" id="cd02068">
    <property type="entry name" value="radical_SAM_B12_BD"/>
    <property type="match status" value="1"/>
</dbReference>
<organism evidence="8 9">
    <name type="scientific">Candidatus Magasanikbacteria bacterium GW2011_GWA2_42_32</name>
    <dbReference type="NCBI Taxonomy" id="1619039"/>
    <lineage>
        <taxon>Bacteria</taxon>
        <taxon>Candidatus Magasanikiibacteriota</taxon>
    </lineage>
</organism>
<reference evidence="8 9" key="1">
    <citation type="journal article" date="2015" name="Nature">
        <title>rRNA introns, odd ribosomes, and small enigmatic genomes across a large radiation of phyla.</title>
        <authorList>
            <person name="Brown C.T."/>
            <person name="Hug L.A."/>
            <person name="Thomas B.C."/>
            <person name="Sharon I."/>
            <person name="Castelle C.J."/>
            <person name="Singh A."/>
            <person name="Wilkins M.J."/>
            <person name="Williams K.H."/>
            <person name="Banfield J.F."/>
        </authorList>
    </citation>
    <scope>NUCLEOTIDE SEQUENCE [LARGE SCALE GENOMIC DNA]</scope>
</reference>